<comment type="similarity">
    <text evidence="1">Belongs to the actin family.</text>
</comment>
<protein>
    <submittedName>
        <fullName evidence="2">Actin-related protein 7</fullName>
    </submittedName>
</protein>
<dbReference type="PRINTS" id="PR00190">
    <property type="entry name" value="ACTIN"/>
</dbReference>
<sequence>MSESAVVVLDCGSHTVKAGYALPEQDPYVVTPSAVRVVEDEACESTDNESLSCPIRRGLVEDWEQVESIWHYIFYEELGWVYGDEGSVLYTEPLFTPRKSRENLSQILFETFNVQGLYVQDQSVCSLYAMGRLTGCVVDIGHGRYDIVPVHEGLALSPASRRMPYAGEDLTTLLQRLLSERPGGAAAQLDFAIAATIKEACITVSESQAKYEESMRIGVEEETHTLPDGNQISIGSERLDLGEVFFQPGLLGLDPNEAGIVDETYSAIMACQSEHRKSMFESVVLCGGTGVTKGLDSRFQDELNQLAPRPVSLAKPPEYLPEDTLKYSAWTGGAILAKVVFPQNQFVTRFDYDEYGPMIMHKKCCA</sequence>
<accession>A0AAE0CG39</accession>
<dbReference type="EMBL" id="LGRX02024727">
    <property type="protein sequence ID" value="KAK3253619.1"/>
    <property type="molecule type" value="Genomic_DNA"/>
</dbReference>
<reference evidence="2 3" key="1">
    <citation type="journal article" date="2015" name="Genome Biol. Evol.">
        <title>Comparative Genomics of a Bacterivorous Green Alga Reveals Evolutionary Causalities and Consequences of Phago-Mixotrophic Mode of Nutrition.</title>
        <authorList>
            <person name="Burns J.A."/>
            <person name="Paasch A."/>
            <person name="Narechania A."/>
            <person name="Kim E."/>
        </authorList>
    </citation>
    <scope>NUCLEOTIDE SEQUENCE [LARGE SCALE GENOMIC DNA]</scope>
    <source>
        <strain evidence="2 3">PLY_AMNH</strain>
    </source>
</reference>
<organism evidence="2 3">
    <name type="scientific">Cymbomonas tetramitiformis</name>
    <dbReference type="NCBI Taxonomy" id="36881"/>
    <lineage>
        <taxon>Eukaryota</taxon>
        <taxon>Viridiplantae</taxon>
        <taxon>Chlorophyta</taxon>
        <taxon>Pyramimonadophyceae</taxon>
        <taxon>Pyramimonadales</taxon>
        <taxon>Pyramimonadaceae</taxon>
        <taxon>Cymbomonas</taxon>
    </lineage>
</organism>
<dbReference type="AlphaFoldDB" id="A0AAE0CG39"/>
<gene>
    <name evidence="2" type="ORF">CYMTET_37136</name>
</gene>
<name>A0AAE0CG39_9CHLO</name>
<dbReference type="SMART" id="SM00268">
    <property type="entry name" value="ACTIN"/>
    <property type="match status" value="1"/>
</dbReference>
<evidence type="ECO:0000313" key="2">
    <source>
        <dbReference type="EMBL" id="KAK3253619.1"/>
    </source>
</evidence>
<keyword evidence="3" id="KW-1185">Reference proteome</keyword>
<dbReference type="Proteomes" id="UP001190700">
    <property type="component" value="Unassembled WGS sequence"/>
</dbReference>
<dbReference type="InterPro" id="IPR043129">
    <property type="entry name" value="ATPase_NBD"/>
</dbReference>
<dbReference type="Pfam" id="PF00022">
    <property type="entry name" value="Actin"/>
    <property type="match status" value="2"/>
</dbReference>
<evidence type="ECO:0000256" key="1">
    <source>
        <dbReference type="RuleBase" id="RU000487"/>
    </source>
</evidence>
<proteinExistence type="inferred from homology"/>
<dbReference type="SUPFAM" id="SSF53067">
    <property type="entry name" value="Actin-like ATPase domain"/>
    <property type="match status" value="2"/>
</dbReference>
<dbReference type="InterPro" id="IPR004000">
    <property type="entry name" value="Actin"/>
</dbReference>
<dbReference type="Gene3D" id="3.30.420.40">
    <property type="match status" value="2"/>
</dbReference>
<dbReference type="Gene3D" id="3.90.640.10">
    <property type="entry name" value="Actin, Chain A, domain 4"/>
    <property type="match status" value="1"/>
</dbReference>
<dbReference type="PANTHER" id="PTHR11937">
    <property type="entry name" value="ACTIN"/>
    <property type="match status" value="1"/>
</dbReference>
<evidence type="ECO:0000313" key="3">
    <source>
        <dbReference type="Proteomes" id="UP001190700"/>
    </source>
</evidence>
<comment type="caution">
    <text evidence="2">The sequence shown here is derived from an EMBL/GenBank/DDBJ whole genome shotgun (WGS) entry which is preliminary data.</text>
</comment>